<dbReference type="InterPro" id="IPR029044">
    <property type="entry name" value="Nucleotide-diphossugar_trans"/>
</dbReference>
<proteinExistence type="predicted"/>
<evidence type="ECO:0000313" key="3">
    <source>
        <dbReference type="Proteomes" id="UP000317778"/>
    </source>
</evidence>
<protein>
    <recommendedName>
        <fullName evidence="1">Glycosyltransferase 2-like domain-containing protein</fullName>
    </recommendedName>
</protein>
<dbReference type="Pfam" id="PF00535">
    <property type="entry name" value="Glycos_transf_2"/>
    <property type="match status" value="1"/>
</dbReference>
<dbReference type="InterPro" id="IPR050256">
    <property type="entry name" value="Glycosyltransferase_2"/>
</dbReference>
<dbReference type="Gene3D" id="3.90.550.10">
    <property type="entry name" value="Spore Coat Polysaccharide Biosynthesis Protein SpsA, Chain A"/>
    <property type="match status" value="1"/>
</dbReference>
<dbReference type="AlphaFoldDB" id="A0A532VAF4"/>
<gene>
    <name evidence="2" type="ORF">CEE36_00125</name>
</gene>
<feature type="domain" description="Glycosyltransferase 2-like" evidence="1">
    <location>
        <begin position="14"/>
        <end position="172"/>
    </location>
</feature>
<sequence length="233" mass="26425">MERRRLIELKDVAIVIPAYEVADTLEKVLADWFRFGAVSYQIWVVDDGSPDGTGDAARCMGVGVLNHKKNRGKGAAHKTGFAAAIKAGYEWIMTIDADTQHDVGEASRFLALNPAEFDMAIGTRRHNMAGMPFDRWFINRLTSMVLSIFGAHKPVTDSQCGYRLISAEVLRKVPLRTNHFDTESELVARALRAGYRIAEVPITTLYTSPRSHINPFLDTLRFIRLCFRYLFWW</sequence>
<accession>A0A532VAF4</accession>
<comment type="caution">
    <text evidence="2">The sequence shown here is derived from an EMBL/GenBank/DDBJ whole genome shotgun (WGS) entry which is preliminary data.</text>
</comment>
<reference evidence="2 3" key="1">
    <citation type="submission" date="2017-06" db="EMBL/GenBank/DDBJ databases">
        <title>Novel microbial phyla capable of carbon fixation and sulfur reduction in deep-sea sediments.</title>
        <authorList>
            <person name="Huang J."/>
            <person name="Baker B."/>
            <person name="Wang Y."/>
        </authorList>
    </citation>
    <scope>NUCLEOTIDE SEQUENCE [LARGE SCALE GENOMIC DNA]</scope>
    <source>
        <strain evidence="2">B3_TA06</strain>
    </source>
</reference>
<dbReference type="InterPro" id="IPR001173">
    <property type="entry name" value="Glyco_trans_2-like"/>
</dbReference>
<dbReference type="EMBL" id="NJBO01000001">
    <property type="protein sequence ID" value="TKJ44185.1"/>
    <property type="molecule type" value="Genomic_DNA"/>
</dbReference>
<dbReference type="CDD" id="cd04179">
    <property type="entry name" value="DPM_DPG-synthase_like"/>
    <property type="match status" value="1"/>
</dbReference>
<evidence type="ECO:0000313" key="2">
    <source>
        <dbReference type="EMBL" id="TKJ44185.1"/>
    </source>
</evidence>
<evidence type="ECO:0000259" key="1">
    <source>
        <dbReference type="Pfam" id="PF00535"/>
    </source>
</evidence>
<dbReference type="SUPFAM" id="SSF53448">
    <property type="entry name" value="Nucleotide-diphospho-sugar transferases"/>
    <property type="match status" value="1"/>
</dbReference>
<dbReference type="PANTHER" id="PTHR48090">
    <property type="entry name" value="UNDECAPRENYL-PHOSPHATE 4-DEOXY-4-FORMAMIDO-L-ARABINOSE TRANSFERASE-RELATED"/>
    <property type="match status" value="1"/>
</dbReference>
<dbReference type="PANTHER" id="PTHR48090:SF7">
    <property type="entry name" value="RFBJ PROTEIN"/>
    <property type="match status" value="1"/>
</dbReference>
<dbReference type="Proteomes" id="UP000317778">
    <property type="component" value="Unassembled WGS sequence"/>
</dbReference>
<organism evidence="2 3">
    <name type="scientific">candidate division TA06 bacterium B3_TA06</name>
    <dbReference type="NCBI Taxonomy" id="2012487"/>
    <lineage>
        <taxon>Bacteria</taxon>
        <taxon>Bacteria division TA06</taxon>
    </lineage>
</organism>
<name>A0A532VAF4_UNCT6</name>